<evidence type="ECO:0000256" key="5">
    <source>
        <dbReference type="SAM" id="Phobius"/>
    </source>
</evidence>
<name>A0A6J4TIS3_9ACTN</name>
<dbReference type="AlphaFoldDB" id="A0A6J4TIS3"/>
<dbReference type="Pfam" id="PF07681">
    <property type="entry name" value="DoxX"/>
    <property type="match status" value="1"/>
</dbReference>
<dbReference type="PANTHER" id="PTHR36974:SF1">
    <property type="entry name" value="DOXX FAMILY MEMBRANE PROTEIN"/>
    <property type="match status" value="1"/>
</dbReference>
<dbReference type="InterPro" id="IPR032808">
    <property type="entry name" value="DoxX"/>
</dbReference>
<dbReference type="EMBL" id="CADCWC010000065">
    <property type="protein sequence ID" value="CAA9523655.1"/>
    <property type="molecule type" value="Genomic_DNA"/>
</dbReference>
<feature type="transmembrane region" description="Helical" evidence="5">
    <location>
        <begin position="64"/>
        <end position="85"/>
    </location>
</feature>
<evidence type="ECO:0000256" key="3">
    <source>
        <dbReference type="ARBA" id="ARBA00022989"/>
    </source>
</evidence>
<proteinExistence type="predicted"/>
<accession>A0A6J4TIS3</accession>
<sequence length="120" mass="13068">MDLVLRLLAALGFCVTGVLHFTHTDAYVSVMPPWLPAHEPLVHLSGVAEVVGGLGLLPPSTRRAAGWWLIATLVAVFPANVHMAVQAERYDVPGGPWALYARLPLQLLLIAWVRRAMRVG</sequence>
<keyword evidence="2 5" id="KW-0812">Transmembrane</keyword>
<evidence type="ECO:0000256" key="2">
    <source>
        <dbReference type="ARBA" id="ARBA00022692"/>
    </source>
</evidence>
<dbReference type="GO" id="GO:0016020">
    <property type="term" value="C:membrane"/>
    <property type="evidence" value="ECO:0007669"/>
    <property type="project" value="UniProtKB-SubCell"/>
</dbReference>
<organism evidence="6">
    <name type="scientific">uncultured Thermoleophilia bacterium</name>
    <dbReference type="NCBI Taxonomy" id="1497501"/>
    <lineage>
        <taxon>Bacteria</taxon>
        <taxon>Bacillati</taxon>
        <taxon>Actinomycetota</taxon>
        <taxon>Thermoleophilia</taxon>
        <taxon>environmental samples</taxon>
    </lineage>
</organism>
<gene>
    <name evidence="6" type="ORF">AVDCRST_MAG79-353</name>
</gene>
<reference evidence="6" key="1">
    <citation type="submission" date="2020-02" db="EMBL/GenBank/DDBJ databases">
        <authorList>
            <person name="Meier V. D."/>
        </authorList>
    </citation>
    <scope>NUCLEOTIDE SEQUENCE</scope>
    <source>
        <strain evidence="6">AVDCRST_MAG79</strain>
    </source>
</reference>
<keyword evidence="3 5" id="KW-1133">Transmembrane helix</keyword>
<protein>
    <recommendedName>
        <fullName evidence="7">Cytoplasmic membrane protein FsxA</fullName>
    </recommendedName>
</protein>
<evidence type="ECO:0000313" key="6">
    <source>
        <dbReference type="EMBL" id="CAA9523655.1"/>
    </source>
</evidence>
<evidence type="ECO:0000256" key="1">
    <source>
        <dbReference type="ARBA" id="ARBA00004141"/>
    </source>
</evidence>
<evidence type="ECO:0008006" key="7">
    <source>
        <dbReference type="Google" id="ProtNLM"/>
    </source>
</evidence>
<dbReference type="PANTHER" id="PTHR36974">
    <property type="entry name" value="MEMBRANE PROTEIN-RELATED"/>
    <property type="match status" value="1"/>
</dbReference>
<keyword evidence="4 5" id="KW-0472">Membrane</keyword>
<comment type="subcellular location">
    <subcellularLocation>
        <location evidence="1">Membrane</location>
        <topology evidence="1">Multi-pass membrane protein</topology>
    </subcellularLocation>
</comment>
<evidence type="ECO:0000256" key="4">
    <source>
        <dbReference type="ARBA" id="ARBA00023136"/>
    </source>
</evidence>